<dbReference type="InterPro" id="IPR018490">
    <property type="entry name" value="cNMP-bd_dom_sf"/>
</dbReference>
<sequence>MENVKFSELMELTLFNQLKEETVNRLCEICIKRSYKKGEHIFRDKEVEKRIYVMYRGKVSMYKMNEHAQKRVIFILGKDKILNEVILDDLSASISCECFEDAQVLCFDRRGFIDIMKDDFELTTNVILEISNKTRRLYRQLKNATPIKIEKRLAAKLWKLSKDYGVKDRDGVLINLNITMTYIADMFGATRETISRSMKILQENGFIKMRNKQIIVLNRKKLAEYFKS</sequence>
<dbReference type="InterPro" id="IPR012318">
    <property type="entry name" value="HTH_CRP"/>
</dbReference>
<keyword evidence="2" id="KW-0238">DNA-binding</keyword>
<gene>
    <name evidence="6" type="primary">ntcA</name>
    <name evidence="6" type="ORF">ERS852473_00740</name>
</gene>
<evidence type="ECO:0000256" key="1">
    <source>
        <dbReference type="ARBA" id="ARBA00023015"/>
    </source>
</evidence>
<dbReference type="InterPro" id="IPR050397">
    <property type="entry name" value="Env_Response_Regulators"/>
</dbReference>
<feature type="domain" description="HTH crp-type" evidence="5">
    <location>
        <begin position="147"/>
        <end position="220"/>
    </location>
</feature>
<dbReference type="Proteomes" id="UP000095488">
    <property type="component" value="Unassembled WGS sequence"/>
</dbReference>
<dbReference type="InterPro" id="IPR000595">
    <property type="entry name" value="cNMP-bd_dom"/>
</dbReference>
<dbReference type="SUPFAM" id="SSF51206">
    <property type="entry name" value="cAMP-binding domain-like"/>
    <property type="match status" value="1"/>
</dbReference>
<keyword evidence="1" id="KW-0805">Transcription regulation</keyword>
<keyword evidence="3" id="KW-0804">Transcription</keyword>
<dbReference type="PROSITE" id="PS50042">
    <property type="entry name" value="CNMP_BINDING_3"/>
    <property type="match status" value="1"/>
</dbReference>
<evidence type="ECO:0000313" key="6">
    <source>
        <dbReference type="EMBL" id="CUN64841.1"/>
    </source>
</evidence>
<reference evidence="6 7" key="1">
    <citation type="submission" date="2015-09" db="EMBL/GenBank/DDBJ databases">
        <authorList>
            <consortium name="Pathogen Informatics"/>
            <person name="Wu L."/>
            <person name="Ma J."/>
        </authorList>
    </citation>
    <scope>NUCLEOTIDE SEQUENCE [LARGE SCALE GENOMIC DNA]</scope>
    <source>
        <strain evidence="6 7">2789STDY5834858</strain>
    </source>
</reference>
<protein>
    <submittedName>
        <fullName evidence="6">Global nitrogen regulator</fullName>
    </submittedName>
</protein>
<accession>A0ABP2ANS8</accession>
<dbReference type="SMART" id="SM00100">
    <property type="entry name" value="cNMP"/>
    <property type="match status" value="1"/>
</dbReference>
<dbReference type="Gene3D" id="2.60.120.10">
    <property type="entry name" value="Jelly Rolls"/>
    <property type="match status" value="1"/>
</dbReference>
<dbReference type="Pfam" id="PF00027">
    <property type="entry name" value="cNMP_binding"/>
    <property type="match status" value="1"/>
</dbReference>
<keyword evidence="7" id="KW-1185">Reference proteome</keyword>
<proteinExistence type="predicted"/>
<evidence type="ECO:0000256" key="3">
    <source>
        <dbReference type="ARBA" id="ARBA00023163"/>
    </source>
</evidence>
<comment type="caution">
    <text evidence="6">The sequence shown here is derived from an EMBL/GenBank/DDBJ whole genome shotgun (WGS) entry which is preliminary data.</text>
</comment>
<dbReference type="PANTHER" id="PTHR24567">
    <property type="entry name" value="CRP FAMILY TRANSCRIPTIONAL REGULATORY PROTEIN"/>
    <property type="match status" value="1"/>
</dbReference>
<dbReference type="InterPro" id="IPR014710">
    <property type="entry name" value="RmlC-like_jellyroll"/>
</dbReference>
<dbReference type="EMBL" id="CYZR01000002">
    <property type="protein sequence ID" value="CUN64841.1"/>
    <property type="molecule type" value="Genomic_DNA"/>
</dbReference>
<dbReference type="PROSITE" id="PS51063">
    <property type="entry name" value="HTH_CRP_2"/>
    <property type="match status" value="1"/>
</dbReference>
<dbReference type="InterPro" id="IPR036388">
    <property type="entry name" value="WH-like_DNA-bd_sf"/>
</dbReference>
<dbReference type="Pfam" id="PF13545">
    <property type="entry name" value="HTH_Crp_2"/>
    <property type="match status" value="1"/>
</dbReference>
<dbReference type="SMART" id="SM00419">
    <property type="entry name" value="HTH_CRP"/>
    <property type="match status" value="1"/>
</dbReference>
<dbReference type="RefSeq" id="WP_055257758.1">
    <property type="nucleotide sequence ID" value="NZ_BCMV01000039.1"/>
</dbReference>
<evidence type="ECO:0000259" key="5">
    <source>
        <dbReference type="PROSITE" id="PS51063"/>
    </source>
</evidence>
<evidence type="ECO:0000259" key="4">
    <source>
        <dbReference type="PROSITE" id="PS50042"/>
    </source>
</evidence>
<dbReference type="InterPro" id="IPR036390">
    <property type="entry name" value="WH_DNA-bd_sf"/>
</dbReference>
<organism evidence="6 7">
    <name type="scientific">Sarcina ventriculi</name>
    <name type="common">Clostridium ventriculi</name>
    <dbReference type="NCBI Taxonomy" id="1267"/>
    <lineage>
        <taxon>Bacteria</taxon>
        <taxon>Bacillati</taxon>
        <taxon>Bacillota</taxon>
        <taxon>Clostridia</taxon>
        <taxon>Eubacteriales</taxon>
        <taxon>Clostridiaceae</taxon>
        <taxon>Sarcina</taxon>
    </lineage>
</organism>
<evidence type="ECO:0000256" key="2">
    <source>
        <dbReference type="ARBA" id="ARBA00023125"/>
    </source>
</evidence>
<evidence type="ECO:0000313" key="7">
    <source>
        <dbReference type="Proteomes" id="UP000095488"/>
    </source>
</evidence>
<name>A0ABP2ANS8_SARVE</name>
<dbReference type="CDD" id="cd00092">
    <property type="entry name" value="HTH_CRP"/>
    <property type="match status" value="1"/>
</dbReference>
<dbReference type="SUPFAM" id="SSF46785">
    <property type="entry name" value="Winged helix' DNA-binding domain"/>
    <property type="match status" value="1"/>
</dbReference>
<dbReference type="PANTHER" id="PTHR24567:SF74">
    <property type="entry name" value="HTH-TYPE TRANSCRIPTIONAL REGULATOR ARCR"/>
    <property type="match status" value="1"/>
</dbReference>
<dbReference type="Gene3D" id="1.10.10.10">
    <property type="entry name" value="Winged helix-like DNA-binding domain superfamily/Winged helix DNA-binding domain"/>
    <property type="match status" value="1"/>
</dbReference>
<dbReference type="CDD" id="cd00038">
    <property type="entry name" value="CAP_ED"/>
    <property type="match status" value="1"/>
</dbReference>
<feature type="domain" description="Cyclic nucleotide-binding" evidence="4">
    <location>
        <begin position="14"/>
        <end position="87"/>
    </location>
</feature>
<dbReference type="PRINTS" id="PR00034">
    <property type="entry name" value="HTHCRP"/>
</dbReference>